<dbReference type="EMBL" id="CP150484">
    <property type="protein sequence ID" value="WYW19401.1"/>
    <property type="molecule type" value="Genomic_DNA"/>
</dbReference>
<proteinExistence type="predicted"/>
<gene>
    <name evidence="1" type="ORF">LCL61_28030</name>
</gene>
<accession>A0ACD5BJ46</accession>
<reference evidence="1" key="1">
    <citation type="submission" date="2023-10" db="EMBL/GenBank/DDBJ databases">
        <title>Whole genome sequencing of actinobacterial strain Amycolatopsis sp. (BCA-696) identifies the underlying plant growth-promoting genes.</title>
        <authorList>
            <person name="Gandham P."/>
            <person name="Vadla N."/>
            <person name="Saji A."/>
            <person name="Srinivas V."/>
            <person name="Ruperao P."/>
            <person name="Selvanayagam S."/>
            <person name="Saxena R.K."/>
            <person name="Rathore A."/>
            <person name="Gopalakrishnan S."/>
            <person name="Thakur V."/>
        </authorList>
    </citation>
    <scope>NUCLEOTIDE SEQUENCE</scope>
    <source>
        <strain evidence="1">BCA-696</strain>
    </source>
</reference>
<keyword evidence="2" id="KW-1185">Reference proteome</keyword>
<sequence>MRTVNGVRVPVLNAKGEPVTIPEIITPDESVTLHGKLQPTPENVARGKQTGGRKTTRWLAGVIECGSCGRYLVFSQAHNAGKGMYFCRHDASGGCPRPPYISSALLEDHVERAFLAAFGDLPEYVRRREVTGAAELADAGAALTAMTNELTPEAIAKLQEAQARRDAAKNAPRKVTERITATGRTMRDTWKGTAENPEARRELLRANYASIVGLRFSTGNKGSKKWDPRRVVMVANPPTVLEHAELTYRHGLAVVKAA</sequence>
<protein>
    <submittedName>
        <fullName evidence="1">Zinc ribbon domain-containing protein</fullName>
    </submittedName>
</protein>
<evidence type="ECO:0000313" key="1">
    <source>
        <dbReference type="EMBL" id="WYW19401.1"/>
    </source>
</evidence>
<name>A0ACD5BJ46_9PSEU</name>
<dbReference type="Proteomes" id="UP001456344">
    <property type="component" value="Chromosome"/>
</dbReference>
<evidence type="ECO:0000313" key="2">
    <source>
        <dbReference type="Proteomes" id="UP001456344"/>
    </source>
</evidence>
<organism evidence="1 2">
    <name type="scientific">Amycolatopsis coloradensis</name>
    <dbReference type="NCBI Taxonomy" id="76021"/>
    <lineage>
        <taxon>Bacteria</taxon>
        <taxon>Bacillati</taxon>
        <taxon>Actinomycetota</taxon>
        <taxon>Actinomycetes</taxon>
        <taxon>Pseudonocardiales</taxon>
        <taxon>Pseudonocardiaceae</taxon>
        <taxon>Amycolatopsis</taxon>
    </lineage>
</organism>